<evidence type="ECO:0000259" key="4">
    <source>
        <dbReference type="PROSITE" id="PS01124"/>
    </source>
</evidence>
<dbReference type="InterPro" id="IPR009057">
    <property type="entry name" value="Homeodomain-like_sf"/>
</dbReference>
<dbReference type="RefSeq" id="WP_155705066.1">
    <property type="nucleotide sequence ID" value="NZ_CP034235.1"/>
</dbReference>
<evidence type="ECO:0000313" key="6">
    <source>
        <dbReference type="EMBL" id="QGQ99815.1"/>
    </source>
</evidence>
<keyword evidence="1" id="KW-0805">Transcription regulation</keyword>
<accession>A0A6B8RVY7</accession>
<dbReference type="GO" id="GO:0043565">
    <property type="term" value="F:sequence-specific DNA binding"/>
    <property type="evidence" value="ECO:0007669"/>
    <property type="project" value="InterPro"/>
</dbReference>
<proteinExistence type="predicted"/>
<dbReference type="OrthoDB" id="2660924at2"/>
<dbReference type="SMART" id="SM00342">
    <property type="entry name" value="HTH_ARAC"/>
    <property type="match status" value="1"/>
</dbReference>
<dbReference type="PANTHER" id="PTHR43280:SF2">
    <property type="entry name" value="HTH-TYPE TRANSCRIPTIONAL REGULATOR EXSA"/>
    <property type="match status" value="1"/>
</dbReference>
<evidence type="ECO:0000259" key="5">
    <source>
        <dbReference type="PROSITE" id="PS50983"/>
    </source>
</evidence>
<evidence type="ECO:0000313" key="7">
    <source>
        <dbReference type="Proteomes" id="UP000426246"/>
    </source>
</evidence>
<name>A0A6B8RVY7_9BACL</name>
<protein>
    <submittedName>
        <fullName evidence="6">Helix-turn-helix domain-containing protein</fullName>
    </submittedName>
</protein>
<dbReference type="Gene3D" id="3.40.50.1980">
    <property type="entry name" value="Nitrogenase molybdenum iron protein domain"/>
    <property type="match status" value="2"/>
</dbReference>
<sequence length="523" mass="60151">MDTSYALKDIQIRHNLPDRHTEKWMTRADSFMLFIAEHGEANLRIEARKYPLLAGKCYLVLPQMVAELECRSEGNLYCHLLTFEKIQTGAPAIADRDKEIGDRLFSCKGELDIQPFSKMLVQLKTLYDCWNPLYIADKTHCQTAFQQFLDFMVDSYPSEGRSSELRQAVEHSLDQLHQNYDKQLSVEQLAKEAMMSVRHYSRLFKKMTGESPSDYLADLRIKRAKLLLLLTSDSQDTIANHSGFPDKFYFNRRFKQRTGMTPGTYVRHFQQASPRVVSLEYSGELLALGVKPVGVINWSMPLFADRLDSSTSLIDAESNLEAIAALNPDIILAGNYNRPGFLEDLSRIAPTLQIDWKQSIFEHLHIVAELMGKEQQEKLWINRYQIRKDTIRQTLSTYLSTTETATVLKLGAHKDIWLYAPVWFTTIYDVLGFKPPQEIESLARHNPHFAITIPLSELLRYIGDRVFIIASDETDPAWIQQIREQIALGKRGQVHMLHHLWGYPDATSLEWQLAAASELLIRP</sequence>
<dbReference type="Gene3D" id="1.10.10.60">
    <property type="entry name" value="Homeodomain-like"/>
    <property type="match status" value="2"/>
</dbReference>
<dbReference type="PANTHER" id="PTHR43280">
    <property type="entry name" value="ARAC-FAMILY TRANSCRIPTIONAL REGULATOR"/>
    <property type="match status" value="1"/>
</dbReference>
<dbReference type="AlphaFoldDB" id="A0A6B8RVY7"/>
<dbReference type="SUPFAM" id="SSF46689">
    <property type="entry name" value="Homeodomain-like"/>
    <property type="match status" value="2"/>
</dbReference>
<dbReference type="InterPro" id="IPR018060">
    <property type="entry name" value="HTH_AraC"/>
</dbReference>
<reference evidence="7" key="1">
    <citation type="submission" date="2018-11" db="EMBL/GenBank/DDBJ databases">
        <title>Complete genome sequence of Paenibacillus sp. ML311-T8.</title>
        <authorList>
            <person name="Nam Y.-D."/>
            <person name="Kang J."/>
            <person name="Chung W.-H."/>
            <person name="Park Y.S."/>
        </authorList>
    </citation>
    <scope>NUCLEOTIDE SEQUENCE [LARGE SCALE GENOMIC DNA]</scope>
    <source>
        <strain evidence="7">ML311-T8</strain>
    </source>
</reference>
<evidence type="ECO:0000256" key="3">
    <source>
        <dbReference type="ARBA" id="ARBA00023163"/>
    </source>
</evidence>
<evidence type="ECO:0000256" key="1">
    <source>
        <dbReference type="ARBA" id="ARBA00023015"/>
    </source>
</evidence>
<organism evidence="6 7">
    <name type="scientific">Paenibacillus psychroresistens</name>
    <dbReference type="NCBI Taxonomy" id="1778678"/>
    <lineage>
        <taxon>Bacteria</taxon>
        <taxon>Bacillati</taxon>
        <taxon>Bacillota</taxon>
        <taxon>Bacilli</taxon>
        <taxon>Bacillales</taxon>
        <taxon>Paenibacillaceae</taxon>
        <taxon>Paenibacillus</taxon>
    </lineage>
</organism>
<gene>
    <name evidence="6" type="ORF">EHS13_35600</name>
</gene>
<evidence type="ECO:0000256" key="2">
    <source>
        <dbReference type="ARBA" id="ARBA00023125"/>
    </source>
</evidence>
<dbReference type="Proteomes" id="UP000426246">
    <property type="component" value="Chromosome"/>
</dbReference>
<keyword evidence="7" id="KW-1185">Reference proteome</keyword>
<feature type="domain" description="Fe/B12 periplasmic-binding" evidence="5">
    <location>
        <begin position="275"/>
        <end position="523"/>
    </location>
</feature>
<dbReference type="PROSITE" id="PS50983">
    <property type="entry name" value="FE_B12_PBP"/>
    <property type="match status" value="1"/>
</dbReference>
<dbReference type="SUPFAM" id="SSF53807">
    <property type="entry name" value="Helical backbone' metal receptor"/>
    <property type="match status" value="1"/>
</dbReference>
<keyword evidence="3" id="KW-0804">Transcription</keyword>
<dbReference type="PROSITE" id="PS01124">
    <property type="entry name" value="HTH_ARAC_FAMILY_2"/>
    <property type="match status" value="1"/>
</dbReference>
<dbReference type="InterPro" id="IPR002491">
    <property type="entry name" value="ABC_transptr_periplasmic_BD"/>
</dbReference>
<dbReference type="KEGG" id="ppsc:EHS13_35600"/>
<feature type="domain" description="HTH araC/xylS-type" evidence="4">
    <location>
        <begin position="170"/>
        <end position="268"/>
    </location>
</feature>
<keyword evidence="2" id="KW-0238">DNA-binding</keyword>
<dbReference type="EMBL" id="CP034235">
    <property type="protein sequence ID" value="QGQ99815.1"/>
    <property type="molecule type" value="Genomic_DNA"/>
</dbReference>
<dbReference type="Pfam" id="PF12833">
    <property type="entry name" value="HTH_18"/>
    <property type="match status" value="1"/>
</dbReference>
<dbReference type="GO" id="GO:0003700">
    <property type="term" value="F:DNA-binding transcription factor activity"/>
    <property type="evidence" value="ECO:0007669"/>
    <property type="project" value="InterPro"/>
</dbReference>
<dbReference type="Pfam" id="PF01497">
    <property type="entry name" value="Peripla_BP_2"/>
    <property type="match status" value="1"/>
</dbReference>